<proteinExistence type="predicted"/>
<dbReference type="InterPro" id="IPR052411">
    <property type="entry name" value="c-mor_Regulatory_Protein"/>
</dbReference>
<dbReference type="PANTHER" id="PTHR37812:SF1">
    <property type="entry name" value="MU-LIKE PROPHAGE FLUMU PROTEIN C"/>
    <property type="match status" value="1"/>
</dbReference>
<dbReference type="NCBIfam" id="NF040785">
    <property type="entry name" value="CD3324_fam"/>
    <property type="match status" value="1"/>
</dbReference>
<evidence type="ECO:0000313" key="2">
    <source>
        <dbReference type="EMBL" id="MBP1925588.1"/>
    </source>
</evidence>
<evidence type="ECO:0000259" key="1">
    <source>
        <dbReference type="Pfam" id="PF08765"/>
    </source>
</evidence>
<dbReference type="InterPro" id="IPR014875">
    <property type="entry name" value="Mor_transcription_activator"/>
</dbReference>
<gene>
    <name evidence="2" type="ORF">J2Z76_001447</name>
</gene>
<feature type="domain" description="Mor transcription activator" evidence="1">
    <location>
        <begin position="12"/>
        <end position="89"/>
    </location>
</feature>
<sequence length="90" mass="10734">MGYFKANDILPNEIIEEVQKYIDGELVYIPRKENTRKKWGSKTGVKIILADRNRDIYQDYQSGMSFDELSEKYYLVLKSIKRIILQQKKK</sequence>
<dbReference type="InterPro" id="IPR009057">
    <property type="entry name" value="Homeodomain-like_sf"/>
</dbReference>
<dbReference type="SUPFAM" id="SSF46689">
    <property type="entry name" value="Homeodomain-like"/>
    <property type="match status" value="1"/>
</dbReference>
<reference evidence="2 3" key="1">
    <citation type="submission" date="2021-03" db="EMBL/GenBank/DDBJ databases">
        <title>Genomic Encyclopedia of Type Strains, Phase IV (KMG-IV): sequencing the most valuable type-strain genomes for metagenomic binning, comparative biology and taxonomic classification.</title>
        <authorList>
            <person name="Goeker M."/>
        </authorList>
    </citation>
    <scope>NUCLEOTIDE SEQUENCE [LARGE SCALE GENOMIC DNA]</scope>
    <source>
        <strain evidence="2 3">DSM 24004</strain>
    </source>
</reference>
<evidence type="ECO:0000313" key="3">
    <source>
        <dbReference type="Proteomes" id="UP001519342"/>
    </source>
</evidence>
<dbReference type="Gene3D" id="1.10.10.60">
    <property type="entry name" value="Homeodomain-like"/>
    <property type="match status" value="1"/>
</dbReference>
<dbReference type="EMBL" id="JAGGKS010000003">
    <property type="protein sequence ID" value="MBP1925588.1"/>
    <property type="molecule type" value="Genomic_DNA"/>
</dbReference>
<dbReference type="Pfam" id="PF08765">
    <property type="entry name" value="Mor"/>
    <property type="match status" value="1"/>
</dbReference>
<dbReference type="Proteomes" id="UP001519342">
    <property type="component" value="Unassembled WGS sequence"/>
</dbReference>
<protein>
    <submittedName>
        <fullName evidence="2">Mor family transcriptional regulator</fullName>
    </submittedName>
</protein>
<dbReference type="InterPro" id="IPR049739">
    <property type="entry name" value="YraL-like"/>
</dbReference>
<accession>A0ABS4GD16</accession>
<name>A0ABS4GD16_9FIRM</name>
<dbReference type="RefSeq" id="WP_209511310.1">
    <property type="nucleotide sequence ID" value="NZ_JAGGKS010000003.1"/>
</dbReference>
<comment type="caution">
    <text evidence="2">The sequence shown here is derived from an EMBL/GenBank/DDBJ whole genome shotgun (WGS) entry which is preliminary data.</text>
</comment>
<keyword evidence="3" id="KW-1185">Reference proteome</keyword>
<organism evidence="2 3">
    <name type="scientific">Sedimentibacter acidaminivorans</name>
    <dbReference type="NCBI Taxonomy" id="913099"/>
    <lineage>
        <taxon>Bacteria</taxon>
        <taxon>Bacillati</taxon>
        <taxon>Bacillota</taxon>
        <taxon>Tissierellia</taxon>
        <taxon>Sedimentibacter</taxon>
    </lineage>
</organism>
<dbReference type="PANTHER" id="PTHR37812">
    <property type="entry name" value="MU-LIKE PROPHAGE FLUMU PROTEIN C"/>
    <property type="match status" value="1"/>
</dbReference>